<protein>
    <submittedName>
        <fullName evidence="11">Chromatin structure-remodeling complex subunit</fullName>
    </submittedName>
</protein>
<evidence type="ECO:0000313" key="12">
    <source>
        <dbReference type="Proteomes" id="UP000009328"/>
    </source>
</evidence>
<gene>
    <name evidence="11" type="ORF">BN7_5597</name>
</gene>
<feature type="domain" description="Bromo" evidence="10">
    <location>
        <begin position="192"/>
        <end position="262"/>
    </location>
</feature>
<dbReference type="SUPFAM" id="SSF47370">
    <property type="entry name" value="Bromodomain"/>
    <property type="match status" value="2"/>
</dbReference>
<comment type="subcellular location">
    <subcellularLocation>
        <location evidence="1">Nucleus</location>
    </subcellularLocation>
</comment>
<dbReference type="Proteomes" id="UP000009328">
    <property type="component" value="Unassembled WGS sequence"/>
</dbReference>
<dbReference type="InterPro" id="IPR036427">
    <property type="entry name" value="Bromodomain-like_sf"/>
</dbReference>
<evidence type="ECO:0000256" key="4">
    <source>
        <dbReference type="ARBA" id="ARBA00023015"/>
    </source>
</evidence>
<evidence type="ECO:0000256" key="9">
    <source>
        <dbReference type="SAM" id="MobiDB-lite"/>
    </source>
</evidence>
<dbReference type="InterPro" id="IPR018359">
    <property type="entry name" value="Bromodomain_CS"/>
</dbReference>
<dbReference type="InParanoid" id="K0KL87"/>
<evidence type="ECO:0000256" key="7">
    <source>
        <dbReference type="ARBA" id="ARBA00023242"/>
    </source>
</evidence>
<keyword evidence="5 8" id="KW-0103">Bromodomain</keyword>
<feature type="region of interest" description="Disordered" evidence="9">
    <location>
        <begin position="311"/>
        <end position="397"/>
    </location>
</feature>
<dbReference type="eggNOG" id="KOG1827">
    <property type="taxonomic scope" value="Eukaryota"/>
</dbReference>
<dbReference type="PANTHER" id="PTHR16062">
    <property type="entry name" value="SWI/SNF-RELATED"/>
    <property type="match status" value="1"/>
</dbReference>
<dbReference type="InterPro" id="IPR054551">
    <property type="entry name" value="RSC4_Ig-like"/>
</dbReference>
<dbReference type="PRINTS" id="PR00503">
    <property type="entry name" value="BROMODOMAIN"/>
</dbReference>
<evidence type="ECO:0000313" key="11">
    <source>
        <dbReference type="EMBL" id="CCH46010.1"/>
    </source>
</evidence>
<dbReference type="GO" id="GO:0016586">
    <property type="term" value="C:RSC-type complex"/>
    <property type="evidence" value="ECO:0007669"/>
    <property type="project" value="InterPro"/>
</dbReference>
<evidence type="ECO:0000256" key="6">
    <source>
        <dbReference type="ARBA" id="ARBA00023163"/>
    </source>
</evidence>
<dbReference type="GO" id="GO:0006338">
    <property type="term" value="P:chromatin remodeling"/>
    <property type="evidence" value="ECO:0007669"/>
    <property type="project" value="InterPro"/>
</dbReference>
<dbReference type="PROSITE" id="PS50014">
    <property type="entry name" value="BROMODOMAIN_2"/>
    <property type="match status" value="2"/>
</dbReference>
<dbReference type="PANTHER" id="PTHR16062:SF19">
    <property type="entry name" value="PROTEIN POLYBROMO-1"/>
    <property type="match status" value="1"/>
</dbReference>
<dbReference type="GO" id="GO:0003682">
    <property type="term" value="F:chromatin binding"/>
    <property type="evidence" value="ECO:0007669"/>
    <property type="project" value="TreeGrafter"/>
</dbReference>
<name>K0KL87_WICCF</name>
<dbReference type="InterPro" id="IPR037382">
    <property type="entry name" value="Rsc/polybromo"/>
</dbReference>
<keyword evidence="3" id="KW-0156">Chromatin regulator</keyword>
<evidence type="ECO:0000256" key="1">
    <source>
        <dbReference type="ARBA" id="ARBA00004123"/>
    </source>
</evidence>
<evidence type="ECO:0000256" key="3">
    <source>
        <dbReference type="ARBA" id="ARBA00022853"/>
    </source>
</evidence>
<evidence type="ECO:0000256" key="2">
    <source>
        <dbReference type="ARBA" id="ARBA00022737"/>
    </source>
</evidence>
<keyword evidence="6" id="KW-0804">Transcription</keyword>
<dbReference type="HOGENOM" id="CLU_035525_0_0_1"/>
<dbReference type="GO" id="GO:0006368">
    <property type="term" value="P:transcription elongation by RNA polymerase II"/>
    <property type="evidence" value="ECO:0007669"/>
    <property type="project" value="TreeGrafter"/>
</dbReference>
<reference evidence="11 12" key="1">
    <citation type="journal article" date="2012" name="Eukaryot. Cell">
        <title>Draft genome sequence of Wickerhamomyces ciferrii NRRL Y-1031 F-60-10.</title>
        <authorList>
            <person name="Schneider J."/>
            <person name="Andrea H."/>
            <person name="Blom J."/>
            <person name="Jaenicke S."/>
            <person name="Ruckert C."/>
            <person name="Schorsch C."/>
            <person name="Szczepanowski R."/>
            <person name="Farwick M."/>
            <person name="Goesmann A."/>
            <person name="Puhler A."/>
            <person name="Schaffer S."/>
            <person name="Tauch A."/>
            <person name="Kohler T."/>
            <person name="Brinkrolf K."/>
        </authorList>
    </citation>
    <scope>NUCLEOTIDE SEQUENCE [LARGE SCALE GENOMIC DNA]</scope>
    <source>
        <strain evidence="12">ATCC 14091 / BCRC 22168 / CBS 111 / JCM 3599 / NBRC 0793 / NRRL Y-1031 F-60-10</strain>
    </source>
</reference>
<evidence type="ECO:0000256" key="5">
    <source>
        <dbReference type="ARBA" id="ARBA00023117"/>
    </source>
</evidence>
<dbReference type="Pfam" id="PF24189">
    <property type="entry name" value="Ig_RSC4"/>
    <property type="match status" value="1"/>
</dbReference>
<keyword evidence="2" id="KW-0677">Repeat</keyword>
<dbReference type="AlphaFoldDB" id="K0KL87"/>
<keyword evidence="12" id="KW-1185">Reference proteome</keyword>
<dbReference type="EMBL" id="CAIF01000220">
    <property type="protein sequence ID" value="CCH46010.1"/>
    <property type="molecule type" value="Genomic_DNA"/>
</dbReference>
<dbReference type="SMART" id="SM00297">
    <property type="entry name" value="BROMO"/>
    <property type="match status" value="2"/>
</dbReference>
<proteinExistence type="predicted"/>
<feature type="compositionally biased region" description="Acidic residues" evidence="9">
    <location>
        <begin position="321"/>
        <end position="331"/>
    </location>
</feature>
<dbReference type="Pfam" id="PF00439">
    <property type="entry name" value="Bromodomain"/>
    <property type="match status" value="2"/>
</dbReference>
<feature type="compositionally biased region" description="Basic and acidic residues" evidence="9">
    <location>
        <begin position="362"/>
        <end position="379"/>
    </location>
</feature>
<evidence type="ECO:0000259" key="10">
    <source>
        <dbReference type="PROSITE" id="PS50014"/>
    </source>
</evidence>
<feature type="region of interest" description="Disordered" evidence="9">
    <location>
        <begin position="1"/>
        <end position="27"/>
    </location>
</feature>
<organism evidence="11 12">
    <name type="scientific">Wickerhamomyces ciferrii (strain ATCC 14091 / BCRC 22168 / CBS 111 / JCM 3599 / NBRC 0793 / NRRL Y-1031 F-60-10)</name>
    <name type="common">Yeast</name>
    <name type="synonym">Pichia ciferrii</name>
    <dbReference type="NCBI Taxonomy" id="1206466"/>
    <lineage>
        <taxon>Eukaryota</taxon>
        <taxon>Fungi</taxon>
        <taxon>Dikarya</taxon>
        <taxon>Ascomycota</taxon>
        <taxon>Saccharomycotina</taxon>
        <taxon>Saccharomycetes</taxon>
        <taxon>Phaffomycetales</taxon>
        <taxon>Wickerhamomycetaceae</taxon>
        <taxon>Wickerhamomyces</taxon>
    </lineage>
</organism>
<evidence type="ECO:0000256" key="8">
    <source>
        <dbReference type="PROSITE-ProRule" id="PRU00035"/>
    </source>
</evidence>
<feature type="domain" description="Bromo" evidence="10">
    <location>
        <begin position="49"/>
        <end position="119"/>
    </location>
</feature>
<feature type="compositionally biased region" description="Basic and acidic residues" evidence="9">
    <location>
        <begin position="332"/>
        <end position="349"/>
    </location>
</feature>
<keyword evidence="7" id="KW-0539">Nucleus</keyword>
<sequence>MPPKQRRKSSIASPEQPAKRQKTSASSISNETYDFYQTTLKLVKELRDGKDYISFDFLKLPAKKLFPDYYESIQHPISIEEISNKIKNHQYDSTGQFLKDFELMAENANEYNEQDSGIAKDSLKILDFVKDQVKQFDQINEGDNTTSTPKLPKLKIKAPSIQSTPSTPANGHISPKRKYLEILDDLINYKVDGINIGEPFWEEVSRKDYPDYYALIKKAMSLNTVKRHVKGNKIKDLNQFIEEVELIWSNAQLYNEEGSLIYEDSKTLQKIFQEKIDDWKKYQDELKSSSGSSKKKPTIVKLKNNKPSIKSKLKISLKKEDDDEEQQINDDEQPKFDEEPNDEANKDGLNDDPTEEEEDLPETFKDGNKTQDNEEKIENPEQSTPTPQIVKPTRKRSIKQTAADALIQEISISSSRSIYKSTIKNQLSSINQLPNLYQNWFEYRFEANDFQIKSYTLSLPSQQGAVSVLASLNDSLIDRKHQANLTVNGERVNPIPSIQYMDQGRQISSKYELKLATGLNHVVFDVIVDPIINEESRLRSQDSDPIVEKLIFWVQVVQ</sequence>
<keyword evidence="4" id="KW-0805">Transcription regulation</keyword>
<accession>K0KL87</accession>
<dbReference type="Gene3D" id="1.20.920.10">
    <property type="entry name" value="Bromodomain-like"/>
    <property type="match status" value="2"/>
</dbReference>
<dbReference type="PROSITE" id="PS00633">
    <property type="entry name" value="BROMODOMAIN_1"/>
    <property type="match status" value="1"/>
</dbReference>
<dbReference type="FunCoup" id="K0KL87">
    <property type="interactions" value="311"/>
</dbReference>
<dbReference type="STRING" id="1206466.K0KL87"/>
<dbReference type="InterPro" id="IPR001487">
    <property type="entry name" value="Bromodomain"/>
</dbReference>
<dbReference type="CDD" id="cd04369">
    <property type="entry name" value="Bromodomain"/>
    <property type="match status" value="2"/>
</dbReference>
<feature type="compositionally biased region" description="Acidic residues" evidence="9">
    <location>
        <begin position="350"/>
        <end position="361"/>
    </location>
</feature>
<comment type="caution">
    <text evidence="11">The sequence shown here is derived from an EMBL/GenBank/DDBJ whole genome shotgun (WGS) entry which is preliminary data.</text>
</comment>